<proteinExistence type="predicted"/>
<reference evidence="1" key="1">
    <citation type="journal article" date="2018" name="Nat. Plants">
        <title>Whole-genome landscape of Medicago truncatula symbiotic genes.</title>
        <authorList>
            <person name="Pecrix Y."/>
            <person name="Gamas P."/>
            <person name="Carrere S."/>
        </authorList>
    </citation>
    <scope>NUCLEOTIDE SEQUENCE</scope>
    <source>
        <tissue evidence="1">Leaves</tissue>
    </source>
</reference>
<dbReference type="AlphaFoldDB" id="A0A396HHZ2"/>
<gene>
    <name evidence="1" type="ORF">MtrunA17_Chr6g0477911</name>
</gene>
<dbReference type="Gramene" id="rna36848">
    <property type="protein sequence ID" value="RHN52203.1"/>
    <property type="gene ID" value="gene36848"/>
</dbReference>
<evidence type="ECO:0000313" key="1">
    <source>
        <dbReference type="EMBL" id="RHN52203.1"/>
    </source>
</evidence>
<protein>
    <submittedName>
        <fullName evidence="1">Uncharacterized protein</fullName>
    </submittedName>
</protein>
<accession>A0A396HHZ2</accession>
<sequence length="45" mass="4907">MLWLSYPFTKMLSSLASLFPMISPRAESIAPETQGVCVGTKCVSQ</sequence>
<comment type="caution">
    <text evidence="1">The sequence shown here is derived from an EMBL/GenBank/DDBJ whole genome shotgun (WGS) entry which is preliminary data.</text>
</comment>
<organism evidence="1">
    <name type="scientific">Medicago truncatula</name>
    <name type="common">Barrel medic</name>
    <name type="synonym">Medicago tribuloides</name>
    <dbReference type="NCBI Taxonomy" id="3880"/>
    <lineage>
        <taxon>Eukaryota</taxon>
        <taxon>Viridiplantae</taxon>
        <taxon>Streptophyta</taxon>
        <taxon>Embryophyta</taxon>
        <taxon>Tracheophyta</taxon>
        <taxon>Spermatophyta</taxon>
        <taxon>Magnoliopsida</taxon>
        <taxon>eudicotyledons</taxon>
        <taxon>Gunneridae</taxon>
        <taxon>Pentapetalae</taxon>
        <taxon>rosids</taxon>
        <taxon>fabids</taxon>
        <taxon>Fabales</taxon>
        <taxon>Fabaceae</taxon>
        <taxon>Papilionoideae</taxon>
        <taxon>50 kb inversion clade</taxon>
        <taxon>NPAAA clade</taxon>
        <taxon>Hologalegina</taxon>
        <taxon>IRL clade</taxon>
        <taxon>Trifolieae</taxon>
        <taxon>Medicago</taxon>
    </lineage>
</organism>
<dbReference type="EMBL" id="PSQE01000006">
    <property type="protein sequence ID" value="RHN52203.1"/>
    <property type="molecule type" value="Genomic_DNA"/>
</dbReference>
<dbReference type="Proteomes" id="UP000265566">
    <property type="component" value="Chromosome 6"/>
</dbReference>
<name>A0A396HHZ2_MEDTR</name>